<evidence type="ECO:0000313" key="1">
    <source>
        <dbReference type="EMBL" id="MBP1891372.1"/>
    </source>
</evidence>
<reference evidence="1 2" key="1">
    <citation type="submission" date="2021-03" db="EMBL/GenBank/DDBJ databases">
        <title>Genomic Encyclopedia of Type Strains, Phase IV (KMG-IV): sequencing the most valuable type-strain genomes for metagenomic binning, comparative biology and taxonomic classification.</title>
        <authorList>
            <person name="Goeker M."/>
        </authorList>
    </citation>
    <scope>NUCLEOTIDE SEQUENCE [LARGE SCALE GENOMIC DNA]</scope>
    <source>
        <strain evidence="1 2">DSM 15596</strain>
    </source>
</reference>
<proteinExistence type="predicted"/>
<comment type="caution">
    <text evidence="1">The sequence shown here is derived from an EMBL/GenBank/DDBJ whole genome shotgun (WGS) entry which is preliminary data.</text>
</comment>
<keyword evidence="2" id="KW-1185">Reference proteome</keyword>
<gene>
    <name evidence="1" type="ORF">J2Z18_000441</name>
</gene>
<protein>
    <submittedName>
        <fullName evidence="1">Uncharacterized protein</fullName>
    </submittedName>
</protein>
<sequence>MEGTYYRVAHTELIVEKEGYYISMQLKKHRHVQ</sequence>
<organism evidence="1 2">
    <name type="scientific">Paenibacillus lactis</name>
    <dbReference type="NCBI Taxonomy" id="228574"/>
    <lineage>
        <taxon>Bacteria</taxon>
        <taxon>Bacillati</taxon>
        <taxon>Bacillota</taxon>
        <taxon>Bacilli</taxon>
        <taxon>Bacillales</taxon>
        <taxon>Paenibacillaceae</taxon>
        <taxon>Paenibacillus</taxon>
    </lineage>
</organism>
<dbReference type="EMBL" id="JAGGKI010000001">
    <property type="protein sequence ID" value="MBP1891372.1"/>
    <property type="molecule type" value="Genomic_DNA"/>
</dbReference>
<evidence type="ECO:0000313" key="2">
    <source>
        <dbReference type="Proteomes" id="UP000706926"/>
    </source>
</evidence>
<name>A0ABS4F560_9BACL</name>
<dbReference type="Proteomes" id="UP000706926">
    <property type="component" value="Unassembled WGS sequence"/>
</dbReference>
<accession>A0ABS4F560</accession>